<protein>
    <recommendedName>
        <fullName evidence="2">histidine kinase</fullName>
        <ecNumber evidence="2">2.7.13.3</ecNumber>
    </recommendedName>
</protein>
<dbReference type="RefSeq" id="WP_193904940.1">
    <property type="nucleotide sequence ID" value="NZ_JADEXG010000004.1"/>
</dbReference>
<dbReference type="SMART" id="SM00388">
    <property type="entry name" value="HisKA"/>
    <property type="match status" value="1"/>
</dbReference>
<dbReference type="Proteomes" id="UP000636505">
    <property type="component" value="Unassembled WGS sequence"/>
</dbReference>
<keyword evidence="9" id="KW-1185">Reference proteome</keyword>
<dbReference type="PANTHER" id="PTHR43711">
    <property type="entry name" value="TWO-COMPONENT HISTIDINE KINASE"/>
    <property type="match status" value="1"/>
</dbReference>
<reference evidence="8" key="1">
    <citation type="submission" date="2020-10" db="EMBL/GenBank/DDBJ databases">
        <authorList>
            <person name="Castelo-Branco R."/>
            <person name="Eusebio N."/>
            <person name="Adriana R."/>
            <person name="Vieira A."/>
            <person name="Brugerolle De Fraissinette N."/>
            <person name="Rezende De Castro R."/>
            <person name="Schneider M.P."/>
            <person name="Vasconcelos V."/>
            <person name="Leao P.N."/>
        </authorList>
    </citation>
    <scope>NUCLEOTIDE SEQUENCE</scope>
    <source>
        <strain evidence="8">LEGE 07310</strain>
    </source>
</reference>
<dbReference type="SUPFAM" id="SSF55874">
    <property type="entry name" value="ATPase domain of HSP90 chaperone/DNA topoisomerase II/histidine kinase"/>
    <property type="match status" value="1"/>
</dbReference>
<dbReference type="Pfam" id="PF00512">
    <property type="entry name" value="HisKA"/>
    <property type="match status" value="1"/>
</dbReference>
<dbReference type="PROSITE" id="PS50109">
    <property type="entry name" value="HIS_KIN"/>
    <property type="match status" value="1"/>
</dbReference>
<evidence type="ECO:0000256" key="5">
    <source>
        <dbReference type="ARBA" id="ARBA00022777"/>
    </source>
</evidence>
<dbReference type="InterPro" id="IPR036097">
    <property type="entry name" value="HisK_dim/P_sf"/>
</dbReference>
<name>A0A8J7DAC9_9CYAN</name>
<keyword evidence="6" id="KW-0902">Two-component regulatory system</keyword>
<dbReference type="EC" id="2.7.13.3" evidence="2"/>
<evidence type="ECO:0000256" key="4">
    <source>
        <dbReference type="ARBA" id="ARBA00022679"/>
    </source>
</evidence>
<dbReference type="SUPFAM" id="SSF55781">
    <property type="entry name" value="GAF domain-like"/>
    <property type="match status" value="1"/>
</dbReference>
<feature type="domain" description="Histidine kinase" evidence="7">
    <location>
        <begin position="196"/>
        <end position="417"/>
    </location>
</feature>
<evidence type="ECO:0000256" key="1">
    <source>
        <dbReference type="ARBA" id="ARBA00000085"/>
    </source>
</evidence>
<organism evidence="8 9">
    <name type="scientific">Vasconcelosia minhoensis LEGE 07310</name>
    <dbReference type="NCBI Taxonomy" id="915328"/>
    <lineage>
        <taxon>Bacteria</taxon>
        <taxon>Bacillati</taxon>
        <taxon>Cyanobacteriota</taxon>
        <taxon>Cyanophyceae</taxon>
        <taxon>Nodosilineales</taxon>
        <taxon>Cymatolegaceae</taxon>
        <taxon>Vasconcelosia</taxon>
        <taxon>Vasconcelosia minhoensis</taxon>
    </lineage>
</organism>
<dbReference type="CDD" id="cd00082">
    <property type="entry name" value="HisKA"/>
    <property type="match status" value="1"/>
</dbReference>
<dbReference type="PRINTS" id="PR00344">
    <property type="entry name" value="BCTRLSENSOR"/>
</dbReference>
<dbReference type="InterPro" id="IPR003594">
    <property type="entry name" value="HATPase_dom"/>
</dbReference>
<dbReference type="SUPFAM" id="SSF47384">
    <property type="entry name" value="Homodimeric domain of signal transducing histidine kinase"/>
    <property type="match status" value="1"/>
</dbReference>
<accession>A0A8J7DAC9</accession>
<evidence type="ECO:0000313" key="9">
    <source>
        <dbReference type="Proteomes" id="UP000636505"/>
    </source>
</evidence>
<dbReference type="SMART" id="SM00387">
    <property type="entry name" value="HATPase_c"/>
    <property type="match status" value="1"/>
</dbReference>
<dbReference type="InterPro" id="IPR005467">
    <property type="entry name" value="His_kinase_dom"/>
</dbReference>
<dbReference type="AlphaFoldDB" id="A0A8J7DAC9"/>
<evidence type="ECO:0000313" key="8">
    <source>
        <dbReference type="EMBL" id="MBE9076282.1"/>
    </source>
</evidence>
<dbReference type="Gene3D" id="1.10.287.130">
    <property type="match status" value="1"/>
</dbReference>
<dbReference type="Gene3D" id="3.30.565.10">
    <property type="entry name" value="Histidine kinase-like ATPase, C-terminal domain"/>
    <property type="match status" value="1"/>
</dbReference>
<dbReference type="InterPro" id="IPR004358">
    <property type="entry name" value="Sig_transdc_His_kin-like_C"/>
</dbReference>
<sequence length="530" mass="58631">MPDNAPLKTDALANRYDCHDALRRLVALSTIQTDSAFFPACVQSLAEVLRVGYSFILEFTDVERTRLRSRSFWANGSLAANVELARADVPCPTNVRQLCFYRDRFLEHFPEWQSVFPEAVSYLAVPLATVAGEPLGYLAIADTQPMVEDEPRAMILQLVATQVASELERQLMARSLQAARAEAEAANRAKTAFLASISHELRTPLNAIIGFTQLLEGGTNLFPQQRQQLGIIHRSGSQLSSLVNGVLEMTRLEAGQAVLEPRPFDLYRLLQRLYEKFYLRASEKRLPLQFCPAPDLPQYLEGDEEKLQQVLIQLIGNAIKFTQTGGIWVNIGATLQAKAPGYTLRFEVQDTGPGIPTAEHQSIFQPFAQTTNGLQLGGTGLGLAMSRQYVQLMGGSLEVASEPGAGACFSFSLTAAPATPIAVLASQQTMRLVQPLATNPIGATVEELSCMSETWRLALWQAAVQVDSEQILALLMQIPPEQSALADRLRTLTLQFRFDEILELIAEDEPYDSYDSYDLDEPFPPFDPFD</sequence>
<comment type="caution">
    <text evidence="8">The sequence shown here is derived from an EMBL/GenBank/DDBJ whole genome shotgun (WGS) entry which is preliminary data.</text>
</comment>
<gene>
    <name evidence="8" type="ORF">IQ241_03050</name>
</gene>
<dbReference type="InterPro" id="IPR003661">
    <property type="entry name" value="HisK_dim/P_dom"/>
</dbReference>
<evidence type="ECO:0000256" key="2">
    <source>
        <dbReference type="ARBA" id="ARBA00012438"/>
    </source>
</evidence>
<comment type="catalytic activity">
    <reaction evidence="1">
        <text>ATP + protein L-histidine = ADP + protein N-phospho-L-histidine.</text>
        <dbReference type="EC" id="2.7.13.3"/>
    </reaction>
</comment>
<dbReference type="EMBL" id="JADEXG010000004">
    <property type="protein sequence ID" value="MBE9076282.1"/>
    <property type="molecule type" value="Genomic_DNA"/>
</dbReference>
<keyword evidence="3" id="KW-0597">Phosphoprotein</keyword>
<dbReference type="InterPro" id="IPR036890">
    <property type="entry name" value="HATPase_C_sf"/>
</dbReference>
<evidence type="ECO:0000259" key="7">
    <source>
        <dbReference type="PROSITE" id="PS50109"/>
    </source>
</evidence>
<dbReference type="InterPro" id="IPR050736">
    <property type="entry name" value="Sensor_HK_Regulatory"/>
</dbReference>
<proteinExistence type="predicted"/>
<dbReference type="GO" id="GO:0000155">
    <property type="term" value="F:phosphorelay sensor kinase activity"/>
    <property type="evidence" value="ECO:0007669"/>
    <property type="project" value="InterPro"/>
</dbReference>
<keyword evidence="5" id="KW-0418">Kinase</keyword>
<dbReference type="Pfam" id="PF02518">
    <property type="entry name" value="HATPase_c"/>
    <property type="match status" value="1"/>
</dbReference>
<evidence type="ECO:0000256" key="6">
    <source>
        <dbReference type="ARBA" id="ARBA00023012"/>
    </source>
</evidence>
<evidence type="ECO:0000256" key="3">
    <source>
        <dbReference type="ARBA" id="ARBA00022553"/>
    </source>
</evidence>
<dbReference type="PANTHER" id="PTHR43711:SF29">
    <property type="entry name" value="HISTIDINE KINASE"/>
    <property type="match status" value="1"/>
</dbReference>
<keyword evidence="4" id="KW-0808">Transferase</keyword>